<dbReference type="Proteomes" id="UP001302806">
    <property type="component" value="Chromosome"/>
</dbReference>
<dbReference type="EMBL" id="CP134537">
    <property type="protein sequence ID" value="WNH07688.1"/>
    <property type="molecule type" value="Genomic_DNA"/>
</dbReference>
<reference evidence="4 5" key="1">
    <citation type="submission" date="2023-09" db="EMBL/GenBank/DDBJ databases">
        <title>Thalassobella suaedae gen. nov., sp. nov., a marine bacterium of the family Flavobacteriaceae isolated from a halophyte Suaeda japonica.</title>
        <authorList>
            <person name="Lee S.Y."/>
            <person name="Hwang C.Y."/>
        </authorList>
    </citation>
    <scope>NUCLEOTIDE SEQUENCE [LARGE SCALE GENOMIC DNA]</scope>
    <source>
        <strain evidence="3 5">HL-DH10</strain>
        <strain evidence="2 4">HL-DH14</strain>
    </source>
</reference>
<dbReference type="Pfam" id="PF00403">
    <property type="entry name" value="HMA"/>
    <property type="match status" value="1"/>
</dbReference>
<proteinExistence type="predicted"/>
<keyword evidence="5" id="KW-1185">Reference proteome</keyword>
<evidence type="ECO:0000313" key="4">
    <source>
        <dbReference type="Proteomes" id="UP001302806"/>
    </source>
</evidence>
<protein>
    <submittedName>
        <fullName evidence="3">Heavy-metal-associated domain-containing protein</fullName>
    </submittedName>
</protein>
<evidence type="ECO:0000259" key="1">
    <source>
        <dbReference type="PROSITE" id="PS50846"/>
    </source>
</evidence>
<evidence type="ECO:0000313" key="2">
    <source>
        <dbReference type="EMBL" id="WNH07688.1"/>
    </source>
</evidence>
<dbReference type="Proteomes" id="UP001303407">
    <property type="component" value="Chromosome"/>
</dbReference>
<sequence length="89" mass="9858">MKTTFEIQNFKCNGCATTILNKLTNIDGIDKVSVETEISTVTFFYKNDSNILEAKNLLNKIGYPVVGERNALTTKAKSFVSCTIGKMTK</sequence>
<dbReference type="Gene3D" id="3.30.70.100">
    <property type="match status" value="1"/>
</dbReference>
<dbReference type="PROSITE" id="PS50846">
    <property type="entry name" value="HMA_2"/>
    <property type="match status" value="1"/>
</dbReference>
<evidence type="ECO:0000313" key="5">
    <source>
        <dbReference type="Proteomes" id="UP001303407"/>
    </source>
</evidence>
<organism evidence="3 5">
    <name type="scientific">Thalassobellus suaedae</name>
    <dbReference type="NCBI Taxonomy" id="3074124"/>
    <lineage>
        <taxon>Bacteria</taxon>
        <taxon>Pseudomonadati</taxon>
        <taxon>Bacteroidota</taxon>
        <taxon>Flavobacteriia</taxon>
        <taxon>Flavobacteriales</taxon>
        <taxon>Flavobacteriaceae</taxon>
        <taxon>Thalassobellus</taxon>
    </lineage>
</organism>
<feature type="domain" description="HMA" evidence="1">
    <location>
        <begin position="1"/>
        <end position="66"/>
    </location>
</feature>
<name>A0ABY9Y427_9FLAO</name>
<gene>
    <name evidence="3" type="ORF">RHP49_01715</name>
    <name evidence="2" type="ORF">RHP51_10760</name>
</gene>
<accession>A0ABY9Y427</accession>
<evidence type="ECO:0000313" key="3">
    <source>
        <dbReference type="EMBL" id="WNH12981.1"/>
    </source>
</evidence>
<dbReference type="EMBL" id="CP134536">
    <property type="protein sequence ID" value="WNH12981.1"/>
    <property type="molecule type" value="Genomic_DNA"/>
</dbReference>
<dbReference type="InterPro" id="IPR006121">
    <property type="entry name" value="HMA_dom"/>
</dbReference>
<dbReference type="RefSeq" id="WP_415862961.1">
    <property type="nucleotide sequence ID" value="NZ_CP134536.1"/>
</dbReference>
<dbReference type="CDD" id="cd00371">
    <property type="entry name" value="HMA"/>
    <property type="match status" value="1"/>
</dbReference>
<dbReference type="SUPFAM" id="SSF55008">
    <property type="entry name" value="HMA, heavy metal-associated domain"/>
    <property type="match status" value="1"/>
</dbReference>
<dbReference type="InterPro" id="IPR036163">
    <property type="entry name" value="HMA_dom_sf"/>
</dbReference>